<dbReference type="PANTHER" id="PTHR28124">
    <property type="entry name" value="DNA REPLICATION REGULATOR SLD2"/>
    <property type="match status" value="1"/>
</dbReference>
<dbReference type="GO" id="GO:0003688">
    <property type="term" value="F:DNA replication origin binding"/>
    <property type="evidence" value="ECO:0007669"/>
    <property type="project" value="TreeGrafter"/>
</dbReference>
<dbReference type="RefSeq" id="XP_018002699.1">
    <property type="nucleotide sequence ID" value="XM_018141676.1"/>
</dbReference>
<evidence type="ECO:0000256" key="9">
    <source>
        <dbReference type="SAM" id="MobiDB-lite"/>
    </source>
</evidence>
<comment type="function">
    <text evidence="7 8">Has a role in the initiation of DNA replication. Required at S-phase checkpoint.</text>
</comment>
<feature type="compositionally biased region" description="Basic residues" evidence="9">
    <location>
        <begin position="667"/>
        <end position="680"/>
    </location>
</feature>
<feature type="compositionally biased region" description="Polar residues" evidence="9">
    <location>
        <begin position="483"/>
        <end position="494"/>
    </location>
</feature>
<evidence type="ECO:0000313" key="11">
    <source>
        <dbReference type="Proteomes" id="UP000038010"/>
    </source>
</evidence>
<dbReference type="STRING" id="1664694.A0A0N1P0T0"/>
<comment type="caution">
    <text evidence="10">The sequence shown here is derived from an EMBL/GenBank/DDBJ whole genome shotgun (WGS) entry which is preliminary data.</text>
</comment>
<dbReference type="Pfam" id="PF11719">
    <property type="entry name" value="Drc1-Sld2"/>
    <property type="match status" value="1"/>
</dbReference>
<comment type="similarity">
    <text evidence="2 8">Belongs to the SLD2 family.</text>
</comment>
<dbReference type="Gene3D" id="1.10.10.1460">
    <property type="match status" value="1"/>
</dbReference>
<feature type="compositionally biased region" description="Acidic residues" evidence="9">
    <location>
        <begin position="567"/>
        <end position="584"/>
    </location>
</feature>
<feature type="region of interest" description="Disordered" evidence="9">
    <location>
        <begin position="183"/>
        <end position="233"/>
    </location>
</feature>
<reference evidence="10 11" key="1">
    <citation type="submission" date="2015-06" db="EMBL/GenBank/DDBJ databases">
        <title>Draft genome of the ant-associated black yeast Phialophora attae CBS 131958.</title>
        <authorList>
            <person name="Moreno L.F."/>
            <person name="Stielow B.J."/>
            <person name="de Hoog S."/>
            <person name="Vicente V.A."/>
            <person name="Weiss V.A."/>
            <person name="de Vries M."/>
            <person name="Cruz L.M."/>
            <person name="Souza E.M."/>
        </authorList>
    </citation>
    <scope>NUCLEOTIDE SEQUENCE [LARGE SCALE GENOMIC DNA]</scope>
    <source>
        <strain evidence="10 11">CBS 131958</strain>
    </source>
</reference>
<feature type="compositionally biased region" description="Low complexity" evidence="9">
    <location>
        <begin position="600"/>
        <end position="609"/>
    </location>
</feature>
<dbReference type="AlphaFoldDB" id="A0A0N1P0T0"/>
<dbReference type="VEuPathDB" id="FungiDB:AB675_1761"/>
<protein>
    <recommendedName>
        <fullName evidence="3 8">DNA replication regulator SLD2</fullName>
    </recommendedName>
</protein>
<evidence type="ECO:0000313" key="10">
    <source>
        <dbReference type="EMBL" id="KPI42736.1"/>
    </source>
</evidence>
<dbReference type="Proteomes" id="UP000038010">
    <property type="component" value="Unassembled WGS sequence"/>
</dbReference>
<evidence type="ECO:0000256" key="3">
    <source>
        <dbReference type="ARBA" id="ARBA00018363"/>
    </source>
</evidence>
<feature type="region of interest" description="Disordered" evidence="9">
    <location>
        <begin position="525"/>
        <end position="691"/>
    </location>
</feature>
<feature type="compositionally biased region" description="Basic and acidic residues" evidence="9">
    <location>
        <begin position="449"/>
        <end position="459"/>
    </location>
</feature>
<gene>
    <name evidence="10" type="ORF">AB675_1761</name>
</gene>
<evidence type="ECO:0000256" key="1">
    <source>
        <dbReference type="ARBA" id="ARBA00004123"/>
    </source>
</evidence>
<keyword evidence="11" id="KW-1185">Reference proteome</keyword>
<dbReference type="GO" id="GO:0000727">
    <property type="term" value="P:double-strand break repair via break-induced replication"/>
    <property type="evidence" value="ECO:0007669"/>
    <property type="project" value="TreeGrafter"/>
</dbReference>
<sequence length="691" mass="76366">MSLLDTPLRTSLSDQSTIIRAELKEYERDFFARNNRRPDRSDIKNDEAIAAKYKQYNKVRDVLSGKLPKDVLDEHVSPLRKSKRASSTYATTPRKTRSIATPRKVLGHLKPNDLDPYDAPPSSASPRPHITSLGPTPQRDGQVMGIFDMLDASGSRTPNTRKRKLATFVEDGLVNELVMEGRVDTSEDKPPVAAQTPARARTRSGQGDLLDHLKSTPQSTRRNKHSRTPASDGRKFALSQFFATPSAVRYASMLNDPNADELLSGPPMLNATPRSKTASTPLLDRVLGRTPAKPIENGDVDQTPAYLKRSHSFKQRLLSASTTAAGRESGEVNLEGNPAATLTAKRSMPRHLVKSRYNPRSLSQIAQQIKDREAEQVQKRAQAVAEAAGDDDDLDALREIEGEGDVLVDDSQLQDADTAKPGEEPPRKWKKRGQKRTTRRTIMRPSKVRIQDPKYRQESPEAQQDAEELPLEPEDDADDMQNVEETQLPDSTATLAAEEDNVDFSDDELLAEIFANSDDELFGVRAVSKSPAPNRSVRRQQVPTNRINDDDEDDGRGTSSFTVQHEDNDEYDHDDEEDEQEEDGIAAASDLAGKKNGRLSSSSIKTKTTSKAKDSTKPNSRATVAAKSKGAKATTKKKPSAKDLEEDDLAPRKINPNLQSHMNFRTLKIKNKGSRAKRAGGGRFGGGRGRR</sequence>
<feature type="compositionally biased region" description="Basic residues" evidence="9">
    <location>
        <begin position="428"/>
        <end position="442"/>
    </location>
</feature>
<dbReference type="CDD" id="cd22289">
    <property type="entry name" value="RecQL4_SLD2_NTD"/>
    <property type="match status" value="1"/>
</dbReference>
<dbReference type="GeneID" id="28733556"/>
<dbReference type="OrthoDB" id="8775810at2759"/>
<dbReference type="InterPro" id="IPR021110">
    <property type="entry name" value="DNA_rep_checkpnt_protein"/>
</dbReference>
<dbReference type="GO" id="GO:0003697">
    <property type="term" value="F:single-stranded DNA binding"/>
    <property type="evidence" value="ECO:0007669"/>
    <property type="project" value="TreeGrafter"/>
</dbReference>
<keyword evidence="6 8" id="KW-0131">Cell cycle</keyword>
<keyword evidence="5 8" id="KW-0539">Nucleus</keyword>
<feature type="compositionally biased region" description="Acidic residues" evidence="9">
    <location>
        <begin position="464"/>
        <end position="482"/>
    </location>
</feature>
<feature type="compositionally biased region" description="Low complexity" evidence="9">
    <location>
        <begin position="622"/>
        <end position="633"/>
    </location>
</feature>
<keyword evidence="4 8" id="KW-0235">DNA replication</keyword>
<evidence type="ECO:0000256" key="4">
    <source>
        <dbReference type="ARBA" id="ARBA00022705"/>
    </source>
</evidence>
<feature type="region of interest" description="Disordered" evidence="9">
    <location>
        <begin position="77"/>
        <end position="139"/>
    </location>
</feature>
<dbReference type="EMBL" id="LFJN01000006">
    <property type="protein sequence ID" value="KPI42736.1"/>
    <property type="molecule type" value="Genomic_DNA"/>
</dbReference>
<feature type="compositionally biased region" description="Gly residues" evidence="9">
    <location>
        <begin position="681"/>
        <end position="691"/>
    </location>
</feature>
<feature type="compositionally biased region" description="Basic and acidic residues" evidence="9">
    <location>
        <begin position="417"/>
        <end position="427"/>
    </location>
</feature>
<feature type="region of interest" description="Disordered" evidence="9">
    <location>
        <begin position="369"/>
        <end position="503"/>
    </location>
</feature>
<organism evidence="10 11">
    <name type="scientific">Cyphellophora attinorum</name>
    <dbReference type="NCBI Taxonomy" id="1664694"/>
    <lineage>
        <taxon>Eukaryota</taxon>
        <taxon>Fungi</taxon>
        <taxon>Dikarya</taxon>
        <taxon>Ascomycota</taxon>
        <taxon>Pezizomycotina</taxon>
        <taxon>Eurotiomycetes</taxon>
        <taxon>Chaetothyriomycetidae</taxon>
        <taxon>Chaetothyriales</taxon>
        <taxon>Cyphellophoraceae</taxon>
        <taxon>Cyphellophora</taxon>
    </lineage>
</organism>
<name>A0A0N1P0T0_9EURO</name>
<dbReference type="GO" id="GO:0006270">
    <property type="term" value="P:DNA replication initiation"/>
    <property type="evidence" value="ECO:0007669"/>
    <property type="project" value="UniProtKB-UniRule"/>
</dbReference>
<accession>A0A0N1P0T0</accession>
<feature type="compositionally biased region" description="Basic and acidic residues" evidence="9">
    <location>
        <begin position="369"/>
        <end position="378"/>
    </location>
</feature>
<dbReference type="GO" id="GO:0031261">
    <property type="term" value="C:DNA replication preinitiation complex"/>
    <property type="evidence" value="ECO:0007669"/>
    <property type="project" value="TreeGrafter"/>
</dbReference>
<dbReference type="PANTHER" id="PTHR28124:SF1">
    <property type="entry name" value="DNA REPLICATION REGULATOR SLD2"/>
    <property type="match status" value="1"/>
</dbReference>
<evidence type="ECO:0000256" key="2">
    <source>
        <dbReference type="ARBA" id="ARBA00007276"/>
    </source>
</evidence>
<proteinExistence type="inferred from homology"/>
<evidence type="ECO:0000256" key="8">
    <source>
        <dbReference type="RuleBase" id="RU367067"/>
    </source>
</evidence>
<dbReference type="GO" id="GO:1902977">
    <property type="term" value="P:mitotic DNA replication preinitiation complex assembly"/>
    <property type="evidence" value="ECO:0007669"/>
    <property type="project" value="TreeGrafter"/>
</dbReference>
<evidence type="ECO:0000256" key="6">
    <source>
        <dbReference type="ARBA" id="ARBA00023306"/>
    </source>
</evidence>
<dbReference type="InterPro" id="IPR040203">
    <property type="entry name" value="Sld2"/>
</dbReference>
<comment type="subcellular location">
    <subcellularLocation>
        <location evidence="1 8">Nucleus</location>
    </subcellularLocation>
</comment>
<evidence type="ECO:0000256" key="7">
    <source>
        <dbReference type="ARBA" id="ARBA00025253"/>
    </source>
</evidence>
<evidence type="ECO:0000256" key="5">
    <source>
        <dbReference type="ARBA" id="ARBA00023242"/>
    </source>
</evidence>